<accession>A0A1Y2CSN6</accession>
<evidence type="ECO:0000313" key="3">
    <source>
        <dbReference type="Proteomes" id="UP000193642"/>
    </source>
</evidence>
<proteinExistence type="predicted"/>
<protein>
    <submittedName>
        <fullName evidence="2">Uncharacterized protein</fullName>
    </submittedName>
</protein>
<reference evidence="2 3" key="1">
    <citation type="submission" date="2016-07" db="EMBL/GenBank/DDBJ databases">
        <title>Pervasive Adenine N6-methylation of Active Genes in Fungi.</title>
        <authorList>
            <consortium name="DOE Joint Genome Institute"/>
            <person name="Mondo S.J."/>
            <person name="Dannebaum R.O."/>
            <person name="Kuo R.C."/>
            <person name="Labutti K."/>
            <person name="Haridas S."/>
            <person name="Kuo A."/>
            <person name="Salamov A."/>
            <person name="Ahrendt S.R."/>
            <person name="Lipzen A."/>
            <person name="Sullivan W."/>
            <person name="Andreopoulos W.B."/>
            <person name="Clum A."/>
            <person name="Lindquist E."/>
            <person name="Daum C."/>
            <person name="Ramamoorthy G.K."/>
            <person name="Gryganskyi A."/>
            <person name="Culley D."/>
            <person name="Magnuson J.K."/>
            <person name="James T.Y."/>
            <person name="O'Malley M.A."/>
            <person name="Stajich J.E."/>
            <person name="Spatafora J.W."/>
            <person name="Visel A."/>
            <person name="Grigoriev I.V."/>
        </authorList>
    </citation>
    <scope>NUCLEOTIDE SEQUENCE [LARGE SCALE GENOMIC DNA]</scope>
    <source>
        <strain evidence="2 3">JEL800</strain>
    </source>
</reference>
<evidence type="ECO:0000256" key="1">
    <source>
        <dbReference type="SAM" id="SignalP"/>
    </source>
</evidence>
<keyword evidence="3" id="KW-1185">Reference proteome</keyword>
<name>A0A1Y2CSN6_9FUNG</name>
<dbReference type="OrthoDB" id="2145827at2759"/>
<comment type="caution">
    <text evidence="2">The sequence shown here is derived from an EMBL/GenBank/DDBJ whole genome shotgun (WGS) entry which is preliminary data.</text>
</comment>
<dbReference type="Proteomes" id="UP000193642">
    <property type="component" value="Unassembled WGS sequence"/>
</dbReference>
<feature type="chain" id="PRO_5011965745" evidence="1">
    <location>
        <begin position="17"/>
        <end position="1519"/>
    </location>
</feature>
<dbReference type="EMBL" id="MCGO01000008">
    <property type="protein sequence ID" value="ORY49967.1"/>
    <property type="molecule type" value="Genomic_DNA"/>
</dbReference>
<sequence length="1519" mass="166215">MQIRTLLIVLVAQVSSQTISIDLLSPPPGVSEWYSLPELRRQSEALLGTWSTATVTKLRTVLTSLSVSVPSEESKNAKNAKDVKTVQVSLVDALQRDLRSTQIADLFDAASSDAFKSLQQTRLDGLGALTVAIEVGECGRQRVARVHIDIGGRCNDRLDDTLGDEYAQAAEAGRGLYVLSGNPLLKSFNSWANKTGDSVGFAACANACRDGIVRISDAWSLRDPLGTPTKLAIFSPSAISECTALHLMTSSKFLGIPGPSAATLDKSTVWNDDRVALMVADPIYKIPQCFGNVDTQLQDLPIKDRKTFRKTDSRGICEEALDDLDWKLFGKVYGDYILAADTPSWPSFSNIFSAYLETPLQNPFNTSLGGLSCSDWTKWASLHPLKQSPPQIPRLDLQGPPVKSLHDLIYLSLKFASSSPSSKSAQILSDVFLREMSNVCGKCRASSITMYGIYKAANEITNVACRASVLGGRGDRLGDFLAANKAEVDRVMGGYTSVASAGMQVDLVNEKYYEDYFEYEEEYWTDVEKSEKASGGSGGGVLGGLFGGAKDVERGRVLNLTGVSTDSMEGVAVFFDRCTANMRLQMSIPIALLNLKYTVGRHNLVPTYINLSNNISIPYETVGADGDVIKSYDHSYEFEGFEDGAVFKYSSDGSHLEMDFNFKRDVTGRSRVDAGFGFSKSSKIDTISFQMICGYSPEVAAGSAPFILVPLSNPLTDWFATNLETIMSAPTRYHVASFDVDSKVESTPYLLPQLAFLTAQTPFIALQNSRHLPSNDGNPLQLPSALKSKISVTDACDGSNSTFSIVSGGRLVYRNDLVTVEPCLEGLVPSIGDAVAAIAVGVEVPVVTIVTSKKDKNQKMIIINVNWAPRSYNTHSREAKLLLFLMEHFRVTLGHSIVVAGVFDDNVASVLRLGLEETGTWRHFFAPSSTGTVHNFVWAPYIPTKLGTDISHRHVPTASLTSVESCLAPPANGTEYGSCEVLKEYGKQFRKAVGGIISEDRLLAKHKSCADGISEHYPVVYSLVKAEEQISMVTFNIGGMSLSKISRLLKERPALFPYLANFDIILLQTTRLDSMANLDYEEEFDFEKVGEKLCLTLSEALQKQVSDNGKLKIKKEDFQFTHHSKFFQPSRFLRGGKRTLPPSNLHIFFKDIAMKKGVTKRIQMTNCTAESYGASSSLLGCLFHVKDSEPFIVSTLDDTFYASQTTKGGSNMKPYNSMTSLLSDVGDDRSAYIPSLISPSSRSPLTNPNVDLPADSIGVMKRMYASLCLLRKNVNTTDLVDNGCSKYPISAAFVGSWGWSEEFMKDGRKGKINGTYAEFRNIMDSVEKEIIRKNKVGDIRFPTGYNDKLRIRAIVPSERASRDYLRLLYNDTVASSSGGWFSSGKGDAQAQWPYWTDQTGHVSDYLILWTSTDKSGNEDSSLASDFEPEIPSFMSYVDPFLDSPLCDSNDSTSVCQTTAPACMPDRVMGAVGMRLEAGGRGGVAAADRRGWSLFGEESYNGAGRFAAVCNSSRLDHDEL</sequence>
<gene>
    <name evidence="2" type="ORF">BCR33DRAFT_713561</name>
</gene>
<feature type="signal peptide" evidence="1">
    <location>
        <begin position="1"/>
        <end position="16"/>
    </location>
</feature>
<keyword evidence="1" id="KW-0732">Signal</keyword>
<organism evidence="2 3">
    <name type="scientific">Rhizoclosmatium globosum</name>
    <dbReference type="NCBI Taxonomy" id="329046"/>
    <lineage>
        <taxon>Eukaryota</taxon>
        <taxon>Fungi</taxon>
        <taxon>Fungi incertae sedis</taxon>
        <taxon>Chytridiomycota</taxon>
        <taxon>Chytridiomycota incertae sedis</taxon>
        <taxon>Chytridiomycetes</taxon>
        <taxon>Chytridiales</taxon>
        <taxon>Chytriomycetaceae</taxon>
        <taxon>Rhizoclosmatium</taxon>
    </lineage>
</organism>
<evidence type="ECO:0000313" key="2">
    <source>
        <dbReference type="EMBL" id="ORY49967.1"/>
    </source>
</evidence>